<dbReference type="EMBL" id="JBHLVN010000072">
    <property type="protein sequence ID" value="MFC0298358.1"/>
    <property type="molecule type" value="Genomic_DNA"/>
</dbReference>
<reference evidence="1 2" key="1">
    <citation type="submission" date="2024-09" db="EMBL/GenBank/DDBJ databases">
        <authorList>
            <person name="Sun Q."/>
            <person name="Mori K."/>
        </authorList>
    </citation>
    <scope>NUCLEOTIDE SEQUENCE [LARGE SCALE GENOMIC DNA]</scope>
    <source>
        <strain evidence="1 2">CCM 7224</strain>
    </source>
</reference>
<sequence>MSLEPVLQLLENDEQREALHYFIEKLPQLKEAMESVEEKVAFVQHVINDKQSLQALFTEFEEKAAPFRLTTEHLEALATLIQLLPTLVQWLQKAEEFVTFVTSVMNDRESMAYLMQGVKHIVPIEKGLDILKETNERFARERDSSTVSLLRMYRLLKHPIVQDGVKYIETLLDVASKHK</sequence>
<organism evidence="1 2">
    <name type="scientific">Geobacillus jurassicus</name>
    <dbReference type="NCBI Taxonomy" id="235932"/>
    <lineage>
        <taxon>Bacteria</taxon>
        <taxon>Bacillati</taxon>
        <taxon>Bacillota</taxon>
        <taxon>Bacilli</taxon>
        <taxon>Bacillales</taxon>
        <taxon>Anoxybacillaceae</taxon>
        <taxon>Geobacillus</taxon>
    </lineage>
</organism>
<evidence type="ECO:0008006" key="3">
    <source>
        <dbReference type="Google" id="ProtNLM"/>
    </source>
</evidence>
<gene>
    <name evidence="1" type="ORF">ACFFHQ_13165</name>
</gene>
<evidence type="ECO:0000313" key="2">
    <source>
        <dbReference type="Proteomes" id="UP001589785"/>
    </source>
</evidence>
<dbReference type="RefSeq" id="WP_066233223.1">
    <property type="nucleotide sequence ID" value="NZ_JBHLVN010000072.1"/>
</dbReference>
<dbReference type="Proteomes" id="UP001589785">
    <property type="component" value="Unassembled WGS sequence"/>
</dbReference>
<protein>
    <recommendedName>
        <fullName evidence="3">DUF1641 domain-containing protein</fullName>
    </recommendedName>
</protein>
<evidence type="ECO:0000313" key="1">
    <source>
        <dbReference type="EMBL" id="MFC0298358.1"/>
    </source>
</evidence>
<accession>A0ABV6GV31</accession>
<proteinExistence type="predicted"/>
<comment type="caution">
    <text evidence="1">The sequence shown here is derived from an EMBL/GenBank/DDBJ whole genome shotgun (WGS) entry which is preliminary data.</text>
</comment>
<keyword evidence="2" id="KW-1185">Reference proteome</keyword>
<name>A0ABV6GV31_9BACL</name>